<dbReference type="PANTHER" id="PTHR13355">
    <property type="entry name" value="GLUCOSAMINE 6-PHOSPHATE N-ACETYLTRANSFERASE"/>
    <property type="match status" value="1"/>
</dbReference>
<dbReference type="eggNOG" id="KOG3396">
    <property type="taxonomic scope" value="Eukaryota"/>
</dbReference>
<dbReference type="OrthoDB" id="10039976at2759"/>
<feature type="domain" description="N-acetyltransferase" evidence="7">
    <location>
        <begin position="30"/>
        <end position="190"/>
    </location>
</feature>
<dbReference type="Pfam" id="PF00583">
    <property type="entry name" value="Acetyltransf_1"/>
    <property type="match status" value="1"/>
</dbReference>
<evidence type="ECO:0000256" key="5">
    <source>
        <dbReference type="ARBA" id="ARBA00048964"/>
    </source>
</evidence>
<dbReference type="UniPathway" id="UPA00113">
    <property type="reaction ID" value="UER00529"/>
</dbReference>
<keyword evidence="3 6" id="KW-0808">Transferase</keyword>
<dbReference type="FunCoup" id="F4S337">
    <property type="interactions" value="156"/>
</dbReference>
<dbReference type="Proteomes" id="UP000001072">
    <property type="component" value="Unassembled WGS sequence"/>
</dbReference>
<dbReference type="AlphaFoldDB" id="F4S337"/>
<dbReference type="PANTHER" id="PTHR13355:SF11">
    <property type="entry name" value="GLUCOSAMINE 6-PHOSPHATE N-ACETYLTRANSFERASE"/>
    <property type="match status" value="1"/>
</dbReference>
<evidence type="ECO:0000256" key="6">
    <source>
        <dbReference type="RuleBase" id="RU365086"/>
    </source>
</evidence>
<dbReference type="InParanoid" id="F4S337"/>
<dbReference type="FunFam" id="3.40.630.30:FF:000105">
    <property type="entry name" value="Glucosamine 6-phosphate N-acetyltransferase"/>
    <property type="match status" value="1"/>
</dbReference>
<dbReference type="GO" id="GO:0006048">
    <property type="term" value="P:UDP-N-acetylglucosamine biosynthetic process"/>
    <property type="evidence" value="ECO:0007669"/>
    <property type="project" value="UniProtKB-UniRule"/>
</dbReference>
<dbReference type="GeneID" id="18930830"/>
<dbReference type="VEuPathDB" id="FungiDB:MELLADRAFT_67424"/>
<dbReference type="SUPFAM" id="SSF55729">
    <property type="entry name" value="Acyl-CoA N-acyltransferases (Nat)"/>
    <property type="match status" value="1"/>
</dbReference>
<proteinExistence type="inferred from homology"/>
<sequence length="191" mass="21234">MTTTAELEEDFLFDRQLIPDSIKEALGSDYIIRPLSKTDHGRSHLALLAGLTSAPDTGLADYQKRFELLRSINAATPATPTYATVCIINCSTDRMVGCGTLVLEHKFIRAGGSVGHIEDIVVDPTVRGKSLGKRIIEALTGISERLGAYKTILDCNKDNIAFYEKCGYVHKEYEMVRYTSPEIVEKYKRKS</sequence>
<dbReference type="RefSeq" id="XP_007415759.1">
    <property type="nucleotide sequence ID" value="XM_007415697.1"/>
</dbReference>
<dbReference type="EC" id="2.3.1.4" evidence="6"/>
<reference evidence="9" key="1">
    <citation type="journal article" date="2011" name="Proc. Natl. Acad. Sci. U.S.A.">
        <title>Obligate biotrophy features unraveled by the genomic analysis of rust fungi.</title>
        <authorList>
            <person name="Duplessis S."/>
            <person name="Cuomo C.A."/>
            <person name="Lin Y.-C."/>
            <person name="Aerts A."/>
            <person name="Tisserant E."/>
            <person name="Veneault-Fourrey C."/>
            <person name="Joly D.L."/>
            <person name="Hacquard S."/>
            <person name="Amselem J."/>
            <person name="Cantarel B.L."/>
            <person name="Chiu R."/>
            <person name="Coutinho P.M."/>
            <person name="Feau N."/>
            <person name="Field M."/>
            <person name="Frey P."/>
            <person name="Gelhaye E."/>
            <person name="Goldberg J."/>
            <person name="Grabherr M.G."/>
            <person name="Kodira C.D."/>
            <person name="Kohler A."/>
            <person name="Kuees U."/>
            <person name="Lindquist E.A."/>
            <person name="Lucas S.M."/>
            <person name="Mago R."/>
            <person name="Mauceli E."/>
            <person name="Morin E."/>
            <person name="Murat C."/>
            <person name="Pangilinan J.L."/>
            <person name="Park R."/>
            <person name="Pearson M."/>
            <person name="Quesneville H."/>
            <person name="Rouhier N."/>
            <person name="Sakthikumar S."/>
            <person name="Salamov A.A."/>
            <person name="Schmutz J."/>
            <person name="Selles B."/>
            <person name="Shapiro H."/>
            <person name="Tanguay P."/>
            <person name="Tuskan G.A."/>
            <person name="Henrissat B."/>
            <person name="Van de Peer Y."/>
            <person name="Rouze P."/>
            <person name="Ellis J.G."/>
            <person name="Dodds P.N."/>
            <person name="Schein J.E."/>
            <person name="Zhong S."/>
            <person name="Hamelin R.C."/>
            <person name="Grigoriev I.V."/>
            <person name="Szabo L.J."/>
            <person name="Martin F."/>
        </authorList>
    </citation>
    <scope>NUCLEOTIDE SEQUENCE [LARGE SCALE GENOMIC DNA]</scope>
    <source>
        <strain evidence="9">98AG31 / pathotype 3-4-7</strain>
    </source>
</reference>
<comment type="catalytic activity">
    <reaction evidence="5 6">
        <text>D-glucosamine 6-phosphate + acetyl-CoA = N-acetyl-D-glucosamine 6-phosphate + CoA + H(+)</text>
        <dbReference type="Rhea" id="RHEA:10292"/>
        <dbReference type="ChEBI" id="CHEBI:15378"/>
        <dbReference type="ChEBI" id="CHEBI:57287"/>
        <dbReference type="ChEBI" id="CHEBI:57288"/>
        <dbReference type="ChEBI" id="CHEBI:57513"/>
        <dbReference type="ChEBI" id="CHEBI:58725"/>
        <dbReference type="EC" id="2.3.1.4"/>
    </reaction>
</comment>
<organism evidence="9">
    <name type="scientific">Melampsora larici-populina (strain 98AG31 / pathotype 3-4-7)</name>
    <name type="common">Poplar leaf rust fungus</name>
    <dbReference type="NCBI Taxonomy" id="747676"/>
    <lineage>
        <taxon>Eukaryota</taxon>
        <taxon>Fungi</taxon>
        <taxon>Dikarya</taxon>
        <taxon>Basidiomycota</taxon>
        <taxon>Pucciniomycotina</taxon>
        <taxon>Pucciniomycetes</taxon>
        <taxon>Pucciniales</taxon>
        <taxon>Melampsoraceae</taxon>
        <taxon>Melampsora</taxon>
    </lineage>
</organism>
<evidence type="ECO:0000256" key="1">
    <source>
        <dbReference type="ARBA" id="ARBA00004832"/>
    </source>
</evidence>
<comment type="pathway">
    <text evidence="1 6">Nucleotide-sugar biosynthesis; UDP-N-acetyl-alpha-D-glucosamine biosynthesis; N-acetyl-alpha-D-glucosamine 1-phosphate from alpha-D-glucosamine 6-phosphate (route I): step 1/2.</text>
</comment>
<evidence type="ECO:0000259" key="7">
    <source>
        <dbReference type="PROSITE" id="PS51186"/>
    </source>
</evidence>
<evidence type="ECO:0000256" key="2">
    <source>
        <dbReference type="ARBA" id="ARBA00006048"/>
    </source>
</evidence>
<dbReference type="InterPro" id="IPR039143">
    <property type="entry name" value="GNPNAT1-like"/>
</dbReference>
<gene>
    <name evidence="8" type="ORF">MELLADRAFT_67424</name>
</gene>
<dbReference type="InterPro" id="IPR000182">
    <property type="entry name" value="GNAT_dom"/>
</dbReference>
<dbReference type="PROSITE" id="PS51186">
    <property type="entry name" value="GNAT"/>
    <property type="match status" value="1"/>
</dbReference>
<evidence type="ECO:0000313" key="9">
    <source>
        <dbReference type="Proteomes" id="UP000001072"/>
    </source>
</evidence>
<accession>F4S337</accession>
<comment type="similarity">
    <text evidence="2 6">Belongs to the acetyltransferase family. GNA1 subfamily.</text>
</comment>
<dbReference type="CDD" id="cd04301">
    <property type="entry name" value="NAT_SF"/>
    <property type="match status" value="1"/>
</dbReference>
<keyword evidence="4 6" id="KW-0012">Acyltransferase</keyword>
<evidence type="ECO:0000256" key="4">
    <source>
        <dbReference type="ARBA" id="ARBA00023315"/>
    </source>
</evidence>
<evidence type="ECO:0000313" key="8">
    <source>
        <dbReference type="EMBL" id="EGG00911.1"/>
    </source>
</evidence>
<dbReference type="GO" id="GO:0004343">
    <property type="term" value="F:glucosamine 6-phosphate N-acetyltransferase activity"/>
    <property type="evidence" value="ECO:0007669"/>
    <property type="project" value="UniProtKB-UniRule"/>
</dbReference>
<dbReference type="Gene3D" id="3.40.630.30">
    <property type="match status" value="1"/>
</dbReference>
<dbReference type="InterPro" id="IPR016181">
    <property type="entry name" value="Acyl_CoA_acyltransferase"/>
</dbReference>
<dbReference type="EMBL" id="GL883142">
    <property type="protein sequence ID" value="EGG00911.1"/>
    <property type="molecule type" value="Genomic_DNA"/>
</dbReference>
<protein>
    <recommendedName>
        <fullName evidence="6">Glucosamine 6-phosphate N-acetyltransferase</fullName>
        <ecNumber evidence="6">2.3.1.4</ecNumber>
    </recommendedName>
</protein>
<dbReference type="HOGENOM" id="CLU_072095_0_1_1"/>
<keyword evidence="9" id="KW-1185">Reference proteome</keyword>
<dbReference type="KEGG" id="mlr:MELLADRAFT_67424"/>
<name>F4S337_MELLP</name>
<dbReference type="STRING" id="747676.F4S337"/>
<evidence type="ECO:0000256" key="3">
    <source>
        <dbReference type="ARBA" id="ARBA00022679"/>
    </source>
</evidence>